<dbReference type="Proteomes" id="UP000003082">
    <property type="component" value="Unassembled WGS sequence"/>
</dbReference>
<protein>
    <submittedName>
        <fullName evidence="1">Uncharacterized protein</fullName>
    </submittedName>
</protein>
<name>B9D042_CAMRE</name>
<evidence type="ECO:0000313" key="1">
    <source>
        <dbReference type="EMBL" id="EEF14705.1"/>
    </source>
</evidence>
<dbReference type="AlphaFoldDB" id="B9D042"/>
<keyword evidence="2" id="KW-1185">Reference proteome</keyword>
<sequence length="38" mass="4532">MFFYIYGCKKAVDSAFWVKFDSLPCGVNLFKFERLDFV</sequence>
<dbReference type="STRING" id="553218.CAMRE0001_1356"/>
<dbReference type="EMBL" id="ACFU01000005">
    <property type="protein sequence ID" value="EEF14705.1"/>
    <property type="molecule type" value="Genomic_DNA"/>
</dbReference>
<organism evidence="1 2">
    <name type="scientific">Campylobacter rectus RM3267</name>
    <dbReference type="NCBI Taxonomy" id="553218"/>
    <lineage>
        <taxon>Bacteria</taxon>
        <taxon>Pseudomonadati</taxon>
        <taxon>Campylobacterota</taxon>
        <taxon>Epsilonproteobacteria</taxon>
        <taxon>Campylobacterales</taxon>
        <taxon>Campylobacteraceae</taxon>
        <taxon>Campylobacter</taxon>
    </lineage>
</organism>
<gene>
    <name evidence="1" type="ORF">CAMRE0001_1356</name>
</gene>
<reference evidence="1 2" key="1">
    <citation type="submission" date="2008-08" db="EMBL/GenBank/DDBJ databases">
        <authorList>
            <person name="Madupu R."/>
            <person name="Durkin A.S."/>
            <person name="Torralba M."/>
            <person name="Methe B."/>
            <person name="Sutton G.G."/>
            <person name="Strausberg R.L."/>
            <person name="Nelson K.E."/>
        </authorList>
    </citation>
    <scope>NUCLEOTIDE SEQUENCE [LARGE SCALE GENOMIC DNA]</scope>
    <source>
        <strain evidence="1 2">RM3267</strain>
    </source>
</reference>
<comment type="caution">
    <text evidence="1">The sequence shown here is derived from an EMBL/GenBank/DDBJ whole genome shotgun (WGS) entry which is preliminary data.</text>
</comment>
<evidence type="ECO:0000313" key="2">
    <source>
        <dbReference type="Proteomes" id="UP000003082"/>
    </source>
</evidence>
<accession>B9D042</accession>
<proteinExistence type="predicted"/>